<sequence>PRLDAEILLCYVLGVTRSYLYAWSDKILTPNQYAQFQALLTRRAQGEPIAYITGRKEFWSLDLQVTENTLIPRPETELLVEQALARLSPESQAEVIDLGTGSGAIALAIAQERPFCRILATDNSMAALKVARANAQNLGIQQVAFLMSDWWAALGEIKATLIVSNPPYIAKDDPHLTGVKVEPRRALVAGVDGLADIRQLIAGAISHLEIGGWLLLEHGYDQAEAVRKLFIQQGYESVTTYKDLAGLPRVTVGFNMS</sequence>
<feature type="domain" description="Methyltransferase small" evidence="6">
    <location>
        <begin position="85"/>
        <end position="172"/>
    </location>
</feature>
<dbReference type="PANTHER" id="PTHR18895">
    <property type="entry name" value="HEMK METHYLTRANSFERASE"/>
    <property type="match status" value="1"/>
</dbReference>
<protein>
    <recommendedName>
        <fullName evidence="1">peptide chain release factor N(5)-glutamine methyltransferase</fullName>
        <ecNumber evidence="1">2.1.1.297</ecNumber>
    </recommendedName>
</protein>
<dbReference type="CDD" id="cd02440">
    <property type="entry name" value="AdoMet_MTases"/>
    <property type="match status" value="1"/>
</dbReference>
<dbReference type="InterPro" id="IPR007848">
    <property type="entry name" value="Small_mtfrase_dom"/>
</dbReference>
<proteinExistence type="inferred from homology"/>
<evidence type="ECO:0000256" key="1">
    <source>
        <dbReference type="ARBA" id="ARBA00012771"/>
    </source>
</evidence>
<feature type="domain" description="Release factor glutamine methyltransferase N-terminal" evidence="7">
    <location>
        <begin position="1"/>
        <end position="54"/>
    </location>
</feature>
<dbReference type="HAMAP" id="MF_02126">
    <property type="entry name" value="RF_methyltr_PrmC"/>
    <property type="match status" value="1"/>
</dbReference>
<evidence type="ECO:0000256" key="3">
    <source>
        <dbReference type="ARBA" id="ARBA00022679"/>
    </source>
</evidence>
<dbReference type="InterPro" id="IPR029063">
    <property type="entry name" value="SAM-dependent_MTases_sf"/>
</dbReference>
<dbReference type="Proteomes" id="UP001171945">
    <property type="component" value="Unassembled WGS sequence"/>
</dbReference>
<evidence type="ECO:0000256" key="5">
    <source>
        <dbReference type="ARBA" id="ARBA00048391"/>
    </source>
</evidence>
<comment type="catalytic activity">
    <reaction evidence="5">
        <text>L-glutaminyl-[peptide chain release factor] + S-adenosyl-L-methionine = N(5)-methyl-L-glutaminyl-[peptide chain release factor] + S-adenosyl-L-homocysteine + H(+)</text>
        <dbReference type="Rhea" id="RHEA:42896"/>
        <dbReference type="Rhea" id="RHEA-COMP:10271"/>
        <dbReference type="Rhea" id="RHEA-COMP:10272"/>
        <dbReference type="ChEBI" id="CHEBI:15378"/>
        <dbReference type="ChEBI" id="CHEBI:30011"/>
        <dbReference type="ChEBI" id="CHEBI:57856"/>
        <dbReference type="ChEBI" id="CHEBI:59789"/>
        <dbReference type="ChEBI" id="CHEBI:61891"/>
        <dbReference type="EC" id="2.1.1.297"/>
    </reaction>
</comment>
<keyword evidence="2 8" id="KW-0489">Methyltransferase</keyword>
<keyword evidence="9" id="KW-1185">Reference proteome</keyword>
<evidence type="ECO:0000256" key="2">
    <source>
        <dbReference type="ARBA" id="ARBA00022603"/>
    </source>
</evidence>
<dbReference type="InterPro" id="IPR019874">
    <property type="entry name" value="RF_methyltr_PrmC"/>
</dbReference>
<dbReference type="Pfam" id="PF05175">
    <property type="entry name" value="MTS"/>
    <property type="match status" value="1"/>
</dbReference>
<dbReference type="Pfam" id="PF17827">
    <property type="entry name" value="PrmC_N"/>
    <property type="match status" value="1"/>
</dbReference>
<dbReference type="EMBL" id="JAUCGM010000538">
    <property type="protein sequence ID" value="MDM8563262.1"/>
    <property type="molecule type" value="Genomic_DNA"/>
</dbReference>
<accession>A0ABT7VUK1</accession>
<feature type="non-terminal residue" evidence="8">
    <location>
        <position position="1"/>
    </location>
</feature>
<gene>
    <name evidence="8" type="primary">prmC</name>
    <name evidence="8" type="ORF">QUF54_07905</name>
</gene>
<dbReference type="SUPFAM" id="SSF53335">
    <property type="entry name" value="S-adenosyl-L-methionine-dependent methyltransferases"/>
    <property type="match status" value="1"/>
</dbReference>
<dbReference type="InterPro" id="IPR050320">
    <property type="entry name" value="N5-glutamine_MTase"/>
</dbReference>
<dbReference type="NCBIfam" id="TIGR03534">
    <property type="entry name" value="RF_mod_PrmC"/>
    <property type="match status" value="1"/>
</dbReference>
<dbReference type="PANTHER" id="PTHR18895:SF74">
    <property type="entry name" value="MTRF1L RELEASE FACTOR GLUTAMINE METHYLTRANSFERASE"/>
    <property type="match status" value="1"/>
</dbReference>
<name>A0ABT7VUK1_9GAMM</name>
<evidence type="ECO:0000313" key="8">
    <source>
        <dbReference type="EMBL" id="MDM8563262.1"/>
    </source>
</evidence>
<dbReference type="GO" id="GO:0102559">
    <property type="term" value="F:peptide chain release factor N(5)-glutamine methyltransferase activity"/>
    <property type="evidence" value="ECO:0007669"/>
    <property type="project" value="UniProtKB-EC"/>
</dbReference>
<evidence type="ECO:0000313" key="9">
    <source>
        <dbReference type="Proteomes" id="UP001171945"/>
    </source>
</evidence>
<dbReference type="EC" id="2.1.1.297" evidence="1"/>
<dbReference type="InterPro" id="IPR040758">
    <property type="entry name" value="PrmC_N"/>
</dbReference>
<keyword evidence="3 8" id="KW-0808">Transferase</keyword>
<dbReference type="GO" id="GO:0032259">
    <property type="term" value="P:methylation"/>
    <property type="evidence" value="ECO:0007669"/>
    <property type="project" value="UniProtKB-KW"/>
</dbReference>
<evidence type="ECO:0000259" key="6">
    <source>
        <dbReference type="Pfam" id="PF05175"/>
    </source>
</evidence>
<dbReference type="PROSITE" id="PS00092">
    <property type="entry name" value="N6_MTASE"/>
    <property type="match status" value="1"/>
</dbReference>
<evidence type="ECO:0000259" key="7">
    <source>
        <dbReference type="Pfam" id="PF17827"/>
    </source>
</evidence>
<dbReference type="Gene3D" id="1.10.8.10">
    <property type="entry name" value="DNA helicase RuvA subunit, C-terminal domain"/>
    <property type="match status" value="1"/>
</dbReference>
<dbReference type="InterPro" id="IPR002052">
    <property type="entry name" value="DNA_methylase_N6_adenine_CS"/>
</dbReference>
<comment type="caution">
    <text evidence="8">The sequence shown here is derived from an EMBL/GenBank/DDBJ whole genome shotgun (WGS) entry which is preliminary data.</text>
</comment>
<dbReference type="InterPro" id="IPR004556">
    <property type="entry name" value="HemK-like"/>
</dbReference>
<organism evidence="8 9">
    <name type="scientific">Candidatus Marithioploca araucensis</name>
    <dbReference type="NCBI Taxonomy" id="70273"/>
    <lineage>
        <taxon>Bacteria</taxon>
        <taxon>Pseudomonadati</taxon>
        <taxon>Pseudomonadota</taxon>
        <taxon>Gammaproteobacteria</taxon>
        <taxon>Thiotrichales</taxon>
        <taxon>Thiotrichaceae</taxon>
        <taxon>Candidatus Marithioploca</taxon>
    </lineage>
</organism>
<reference evidence="8" key="1">
    <citation type="submission" date="2023-06" db="EMBL/GenBank/DDBJ databases">
        <title>Uncultivated large filamentous bacteria from sulfidic sediments reveal new species and different genomic features in energy metabolism and defense.</title>
        <authorList>
            <person name="Fonseca A."/>
        </authorList>
    </citation>
    <scope>NUCLEOTIDE SEQUENCE</scope>
    <source>
        <strain evidence="8">HSG4</strain>
    </source>
</reference>
<keyword evidence="4" id="KW-0949">S-adenosyl-L-methionine</keyword>
<dbReference type="Gene3D" id="3.40.50.150">
    <property type="entry name" value="Vaccinia Virus protein VP39"/>
    <property type="match status" value="1"/>
</dbReference>
<evidence type="ECO:0000256" key="4">
    <source>
        <dbReference type="ARBA" id="ARBA00022691"/>
    </source>
</evidence>
<dbReference type="NCBIfam" id="TIGR00536">
    <property type="entry name" value="hemK_fam"/>
    <property type="match status" value="1"/>
</dbReference>